<gene>
    <name evidence="9" type="ORF">FHW23_002278</name>
</gene>
<evidence type="ECO:0000313" key="9">
    <source>
        <dbReference type="EMBL" id="MBA8991013.1"/>
    </source>
</evidence>
<feature type="region of interest" description="Disordered" evidence="7">
    <location>
        <begin position="67"/>
        <end position="99"/>
    </location>
</feature>
<dbReference type="EC" id="4.1.1.97" evidence="3"/>
<dbReference type="PANTHER" id="PTHR43466">
    <property type="entry name" value="2-OXO-4-HYDROXY-4-CARBOXY-5-UREIDOIMIDAZOLINE DECARBOXYLASE-RELATED"/>
    <property type="match status" value="1"/>
</dbReference>
<evidence type="ECO:0000256" key="6">
    <source>
        <dbReference type="ARBA" id="ARBA00023239"/>
    </source>
</evidence>
<dbReference type="Gene3D" id="1.10.3330.10">
    <property type="entry name" value="Oxo-4-hydroxy-4-carboxy-5-ureidoimidazoline decarboxylase"/>
    <property type="match status" value="1"/>
</dbReference>
<dbReference type="PANTHER" id="PTHR43466:SF1">
    <property type="entry name" value="2-OXO-4-HYDROXY-4-CARBOXY-5-UREIDOIMIDAZOLINE DECARBOXYLASE-RELATED"/>
    <property type="match status" value="1"/>
</dbReference>
<dbReference type="GO" id="GO:0051997">
    <property type="term" value="F:2-oxo-4-hydroxy-4-carboxy-5-ureidoimidazoline decarboxylase activity"/>
    <property type="evidence" value="ECO:0007669"/>
    <property type="project" value="UniProtKB-EC"/>
</dbReference>
<comment type="catalytic activity">
    <reaction evidence="1">
        <text>5-hydroxy-2-oxo-4-ureido-2,5-dihydro-1H-imidazole-5-carboxylate + H(+) = (S)-allantoin + CO2</text>
        <dbReference type="Rhea" id="RHEA:26301"/>
        <dbReference type="ChEBI" id="CHEBI:15378"/>
        <dbReference type="ChEBI" id="CHEBI:15678"/>
        <dbReference type="ChEBI" id="CHEBI:16526"/>
        <dbReference type="ChEBI" id="CHEBI:58639"/>
        <dbReference type="EC" id="4.1.1.97"/>
    </reaction>
</comment>
<comment type="caution">
    <text evidence="9">The sequence shown here is derived from an EMBL/GenBank/DDBJ whole genome shotgun (WGS) entry which is preliminary data.</text>
</comment>
<evidence type="ECO:0000256" key="5">
    <source>
        <dbReference type="ARBA" id="ARBA00022793"/>
    </source>
</evidence>
<dbReference type="GO" id="GO:0006144">
    <property type="term" value="P:purine nucleobase metabolic process"/>
    <property type="evidence" value="ECO:0007669"/>
    <property type="project" value="UniProtKB-KW"/>
</dbReference>
<dbReference type="RefSeq" id="WP_182516249.1">
    <property type="nucleotide sequence ID" value="NZ_JACGXP010000003.1"/>
</dbReference>
<evidence type="ECO:0000256" key="3">
    <source>
        <dbReference type="ARBA" id="ARBA00012257"/>
    </source>
</evidence>
<dbReference type="GO" id="GO:0019628">
    <property type="term" value="P:urate catabolic process"/>
    <property type="evidence" value="ECO:0007669"/>
    <property type="project" value="TreeGrafter"/>
</dbReference>
<keyword evidence="6 9" id="KW-0456">Lyase</keyword>
<protein>
    <recommendedName>
        <fullName evidence="3">2-oxo-4-hydroxy-4-carboxy-5-ureidoimidazoline decarboxylase</fullName>
        <ecNumber evidence="3">4.1.1.97</ecNumber>
    </recommendedName>
</protein>
<dbReference type="EMBL" id="JACGXP010000003">
    <property type="protein sequence ID" value="MBA8991013.1"/>
    <property type="molecule type" value="Genomic_DNA"/>
</dbReference>
<feature type="domain" description="Oxo-4-hydroxy-4-carboxy-5-ureidoimidazoline decarboxylase" evidence="8">
    <location>
        <begin position="8"/>
        <end position="160"/>
    </location>
</feature>
<sequence>MDISDLDRLDPADARALVATWAGVPRWVDAVLAARPYASVSELAATADRLAWTWTDDEVAAALADHPRIGERPVGSGASAAASRVEQASSADPDGETRAAIRDGNAAYEARFDRVFLVRAAGRSATEILAELRRRLRNDDATERAEVADELRAIALLRLERTFA</sequence>
<organism evidence="9 10">
    <name type="scientific">Curtobacterium pusillum</name>
    <dbReference type="NCBI Taxonomy" id="69373"/>
    <lineage>
        <taxon>Bacteria</taxon>
        <taxon>Bacillati</taxon>
        <taxon>Actinomycetota</taxon>
        <taxon>Actinomycetes</taxon>
        <taxon>Micrococcales</taxon>
        <taxon>Microbacteriaceae</taxon>
        <taxon>Curtobacterium</taxon>
    </lineage>
</organism>
<dbReference type="InterPro" id="IPR036778">
    <property type="entry name" value="OHCU_decarboxylase_sf"/>
</dbReference>
<dbReference type="Proteomes" id="UP000590225">
    <property type="component" value="Unassembled WGS sequence"/>
</dbReference>
<evidence type="ECO:0000259" key="8">
    <source>
        <dbReference type="Pfam" id="PF09349"/>
    </source>
</evidence>
<reference evidence="9 10" key="1">
    <citation type="submission" date="2020-07" db="EMBL/GenBank/DDBJ databases">
        <title>Above-ground endophytic microbial communities from plants in different locations in the United States.</title>
        <authorList>
            <person name="Frank C."/>
        </authorList>
    </citation>
    <scope>NUCLEOTIDE SEQUENCE [LARGE SCALE GENOMIC DNA]</scope>
    <source>
        <strain evidence="9 10">WPL5_2</strain>
    </source>
</reference>
<evidence type="ECO:0000313" key="10">
    <source>
        <dbReference type="Proteomes" id="UP000590225"/>
    </source>
</evidence>
<keyword evidence="5" id="KW-0210">Decarboxylase</keyword>
<evidence type="ECO:0000256" key="1">
    <source>
        <dbReference type="ARBA" id="ARBA00001163"/>
    </source>
</evidence>
<dbReference type="Pfam" id="PF09349">
    <property type="entry name" value="OHCU_decarbox"/>
    <property type="match status" value="1"/>
</dbReference>
<evidence type="ECO:0000256" key="2">
    <source>
        <dbReference type="ARBA" id="ARBA00004754"/>
    </source>
</evidence>
<evidence type="ECO:0000256" key="7">
    <source>
        <dbReference type="SAM" id="MobiDB-lite"/>
    </source>
</evidence>
<proteinExistence type="predicted"/>
<dbReference type="InterPro" id="IPR017595">
    <property type="entry name" value="OHCU_decarboxylase-2"/>
</dbReference>
<keyword evidence="4" id="KW-0659">Purine metabolism</keyword>
<dbReference type="SUPFAM" id="SSF158694">
    <property type="entry name" value="UraD-Like"/>
    <property type="match status" value="1"/>
</dbReference>
<accession>A0AAW3T8R6</accession>
<dbReference type="NCBIfam" id="TIGR03180">
    <property type="entry name" value="UraD_2"/>
    <property type="match status" value="1"/>
</dbReference>
<dbReference type="NCBIfam" id="NF010372">
    <property type="entry name" value="PRK13798.1"/>
    <property type="match status" value="1"/>
</dbReference>
<comment type="pathway">
    <text evidence="2">Purine metabolism; urate degradation; (S)-allantoin from urate: step 3/3.</text>
</comment>
<evidence type="ECO:0000256" key="4">
    <source>
        <dbReference type="ARBA" id="ARBA00022631"/>
    </source>
</evidence>
<dbReference type="InterPro" id="IPR018020">
    <property type="entry name" value="OHCU_decarboxylase"/>
</dbReference>
<dbReference type="AlphaFoldDB" id="A0AAW3T8R6"/>
<name>A0AAW3T8R6_9MICO</name>